<dbReference type="AlphaFoldDB" id="A0A914VAN0"/>
<accession>A0A914VAN0</accession>
<dbReference type="WBParaSite" id="PSAMB.scaffold1642size29112.g14168.t1">
    <property type="protein sequence ID" value="PSAMB.scaffold1642size29112.g14168.t1"/>
    <property type="gene ID" value="PSAMB.scaffold1642size29112.g14168"/>
</dbReference>
<reference evidence="3" key="1">
    <citation type="submission" date="2022-11" db="UniProtKB">
        <authorList>
            <consortium name="WormBaseParasite"/>
        </authorList>
    </citation>
    <scope>IDENTIFICATION</scope>
</reference>
<sequence>MFDGRQSPSARLYKKAAVAAAAHNRAVCYSLQPSSNPNLRAIMFSSHRVLLLVLFAVALYPSLTAGAAIVSADISARVKTCNTFTTQFNCLGCGCVWNKTLTPKCQGTPTCARAGLLETKDSAKN</sequence>
<protein>
    <submittedName>
        <fullName evidence="3">Uncharacterized protein</fullName>
    </submittedName>
</protein>
<keyword evidence="1" id="KW-1133">Transmembrane helix</keyword>
<evidence type="ECO:0000313" key="2">
    <source>
        <dbReference type="Proteomes" id="UP000887566"/>
    </source>
</evidence>
<dbReference type="Proteomes" id="UP000887566">
    <property type="component" value="Unplaced"/>
</dbReference>
<keyword evidence="1" id="KW-0472">Membrane</keyword>
<evidence type="ECO:0000256" key="1">
    <source>
        <dbReference type="SAM" id="Phobius"/>
    </source>
</evidence>
<proteinExistence type="predicted"/>
<organism evidence="2 3">
    <name type="scientific">Plectus sambesii</name>
    <dbReference type="NCBI Taxonomy" id="2011161"/>
    <lineage>
        <taxon>Eukaryota</taxon>
        <taxon>Metazoa</taxon>
        <taxon>Ecdysozoa</taxon>
        <taxon>Nematoda</taxon>
        <taxon>Chromadorea</taxon>
        <taxon>Plectida</taxon>
        <taxon>Plectina</taxon>
        <taxon>Plectoidea</taxon>
        <taxon>Plectidae</taxon>
        <taxon>Plectus</taxon>
    </lineage>
</organism>
<evidence type="ECO:0000313" key="3">
    <source>
        <dbReference type="WBParaSite" id="PSAMB.scaffold1642size29112.g14168.t1"/>
    </source>
</evidence>
<name>A0A914VAN0_9BILA</name>
<feature type="transmembrane region" description="Helical" evidence="1">
    <location>
        <begin position="49"/>
        <end position="72"/>
    </location>
</feature>
<keyword evidence="2" id="KW-1185">Reference proteome</keyword>
<keyword evidence="1" id="KW-0812">Transmembrane</keyword>